<dbReference type="PROSITE" id="PS01180">
    <property type="entry name" value="CUB"/>
    <property type="match status" value="1"/>
</dbReference>
<dbReference type="PANTHER" id="PTHR24251">
    <property type="entry name" value="OVOCHYMASE-RELATED"/>
    <property type="match status" value="1"/>
</dbReference>
<dbReference type="InterPro" id="IPR000859">
    <property type="entry name" value="CUB_dom"/>
</dbReference>
<evidence type="ECO:0000256" key="2">
    <source>
        <dbReference type="ARBA" id="ARBA00023157"/>
    </source>
</evidence>
<dbReference type="PANTHER" id="PTHR24251:SF50">
    <property type="entry name" value="ATTRACTIN-LIKE 1A"/>
    <property type="match status" value="1"/>
</dbReference>
<evidence type="ECO:0000313" key="6">
    <source>
        <dbReference type="Proteomes" id="UP000887561"/>
    </source>
</evidence>
<evidence type="ECO:0000256" key="3">
    <source>
        <dbReference type="PROSITE-ProRule" id="PRU00059"/>
    </source>
</evidence>
<evidence type="ECO:0000259" key="5">
    <source>
        <dbReference type="PROSITE" id="PS01180"/>
    </source>
</evidence>
<keyword evidence="2" id="KW-1015">Disulfide bond</keyword>
<feature type="signal peptide" evidence="4">
    <location>
        <begin position="1"/>
        <end position="22"/>
    </location>
</feature>
<feature type="chain" id="PRO_5037710362" evidence="4">
    <location>
        <begin position="23"/>
        <end position="549"/>
    </location>
</feature>
<feature type="domain" description="CUB" evidence="5">
    <location>
        <begin position="29"/>
        <end position="153"/>
    </location>
</feature>
<dbReference type="SMART" id="SM00042">
    <property type="entry name" value="CUB"/>
    <property type="match status" value="2"/>
</dbReference>
<keyword evidence="1" id="KW-0677">Repeat</keyword>
<comment type="caution">
    <text evidence="3">Lacks conserved residue(s) required for the propagation of feature annotation.</text>
</comment>
<dbReference type="AlphaFoldDB" id="A0A915LHH2"/>
<dbReference type="WBParaSite" id="scaffold12288_cov207.g16191">
    <property type="protein sequence ID" value="scaffold12288_cov207.g16191"/>
    <property type="gene ID" value="scaffold12288_cov207.g16191"/>
</dbReference>
<dbReference type="Pfam" id="PF00431">
    <property type="entry name" value="CUB"/>
    <property type="match status" value="1"/>
</dbReference>
<dbReference type="Proteomes" id="UP000887561">
    <property type="component" value="Unplaced"/>
</dbReference>
<organism evidence="6 7">
    <name type="scientific">Meloidogyne javanica</name>
    <name type="common">Root-knot nematode worm</name>
    <dbReference type="NCBI Taxonomy" id="6303"/>
    <lineage>
        <taxon>Eukaryota</taxon>
        <taxon>Metazoa</taxon>
        <taxon>Ecdysozoa</taxon>
        <taxon>Nematoda</taxon>
        <taxon>Chromadorea</taxon>
        <taxon>Rhabditida</taxon>
        <taxon>Tylenchina</taxon>
        <taxon>Tylenchomorpha</taxon>
        <taxon>Tylenchoidea</taxon>
        <taxon>Meloidogynidae</taxon>
        <taxon>Meloidogyninae</taxon>
        <taxon>Meloidogyne</taxon>
        <taxon>Meloidogyne incognita group</taxon>
    </lineage>
</organism>
<accession>A0A915LHH2</accession>
<evidence type="ECO:0000313" key="7">
    <source>
        <dbReference type="WBParaSite" id="scaffold12288_cov207.g16191"/>
    </source>
</evidence>
<name>A0A915LHH2_MELJA</name>
<evidence type="ECO:0000256" key="1">
    <source>
        <dbReference type="ARBA" id="ARBA00022737"/>
    </source>
</evidence>
<dbReference type="SUPFAM" id="SSF49854">
    <property type="entry name" value="Spermadhesin, CUB domain"/>
    <property type="match status" value="1"/>
</dbReference>
<keyword evidence="4" id="KW-0732">Signal</keyword>
<dbReference type="Gene3D" id="2.60.120.290">
    <property type="entry name" value="Spermadhesin, CUB domain"/>
    <property type="match status" value="1"/>
</dbReference>
<dbReference type="InterPro" id="IPR035914">
    <property type="entry name" value="Sperma_CUB_dom_sf"/>
</dbReference>
<keyword evidence="6" id="KW-1185">Reference proteome</keyword>
<proteinExistence type="predicted"/>
<protein>
    <submittedName>
        <fullName evidence="7">CUB domain-containing protein</fullName>
    </submittedName>
</protein>
<sequence length="549" mass="63455">MIKYNLILILLLPLIYIIFSESAESDNDCSCPIEEIFDSNWKDGVIKSPGFPAKYCGSLDCKWNIQPAENSFIYAKLESFATEERYDTLDVYQTKWNGSELIKLKQARLSGKRYDNPVDHLRFSSSINGGLLFYFDTDGSTHNLGFRISFSRVSNDGSFYHFPCPQPFYLATNSSQRLPAFRLRFMDACIFSINSTEAIKLTINRVNKASKFEIKIFETENFPEPYVTHQGGQLAKIERHSSFNSYPLIVKSTTNFVSVLITSHDMDNNIDVPYEIEYVAVKPCKCFPNNLTLCRIHPLNLLSPGFPEYCDNLNCSTQLSLENPLNTNNYVESLQIQFNSFQTRLGDVLHIKMPYEKRELISFDGDAQKISFFTLDSPKFILNFTTNEVGINTGFNITIKYIKRNKECLCHGTNSNLKILDGKKNSLQYTFDGKKCPFMDCFWEIEPPKHAKFYHRLILKFNLSLADKNGEFVEVCPKNFNEKNNACQILDKSNVRVGNHMEFNVSKVSTFLKRDASVGVWYHREPDKWIYSPNIPIRINFTYEWKERN</sequence>
<evidence type="ECO:0000256" key="4">
    <source>
        <dbReference type="SAM" id="SignalP"/>
    </source>
</evidence>
<reference evidence="7" key="1">
    <citation type="submission" date="2022-11" db="UniProtKB">
        <authorList>
            <consortium name="WormBaseParasite"/>
        </authorList>
    </citation>
    <scope>IDENTIFICATION</scope>
</reference>
<dbReference type="CDD" id="cd00041">
    <property type="entry name" value="CUB"/>
    <property type="match status" value="1"/>
</dbReference>